<name>A0A225VWZ6_9STRA</name>
<proteinExistence type="predicted"/>
<reference evidence="2" key="1">
    <citation type="submission" date="2017-03" db="EMBL/GenBank/DDBJ databases">
        <title>Phytopthora megakarya and P. palmivora, two closely related causual agents of cacao black pod achieved similar genome size and gene model numbers by different mechanisms.</title>
        <authorList>
            <person name="Ali S."/>
            <person name="Shao J."/>
            <person name="Larry D.J."/>
            <person name="Kronmiller B."/>
            <person name="Shen D."/>
            <person name="Strem M.D."/>
            <person name="Melnick R.L."/>
            <person name="Guiltinan M.J."/>
            <person name="Tyler B.M."/>
            <person name="Meinhardt L.W."/>
            <person name="Bailey B.A."/>
        </authorList>
    </citation>
    <scope>NUCLEOTIDE SEQUENCE [LARGE SCALE GENOMIC DNA]</scope>
    <source>
        <strain evidence="2">zdho120</strain>
    </source>
</reference>
<organism evidence="1 2">
    <name type="scientific">Phytophthora megakarya</name>
    <dbReference type="NCBI Taxonomy" id="4795"/>
    <lineage>
        <taxon>Eukaryota</taxon>
        <taxon>Sar</taxon>
        <taxon>Stramenopiles</taxon>
        <taxon>Oomycota</taxon>
        <taxon>Peronosporomycetes</taxon>
        <taxon>Peronosporales</taxon>
        <taxon>Peronosporaceae</taxon>
        <taxon>Phytophthora</taxon>
    </lineage>
</organism>
<dbReference type="EMBL" id="NBNE01002922">
    <property type="protein sequence ID" value="OWZ09080.1"/>
    <property type="molecule type" value="Genomic_DNA"/>
</dbReference>
<protein>
    <submittedName>
        <fullName evidence="1">Uncharacterized protein</fullName>
    </submittedName>
</protein>
<sequence>MNLMEFDEDIEANHSEVTAFVDSAIVCLPDLENARAVVQQFCKLAVYFHQSQKGAHRPLKVLTDCATRCEAHW</sequence>
<dbReference type="Proteomes" id="UP000198211">
    <property type="component" value="Unassembled WGS sequence"/>
</dbReference>
<evidence type="ECO:0000313" key="2">
    <source>
        <dbReference type="Proteomes" id="UP000198211"/>
    </source>
</evidence>
<evidence type="ECO:0000313" key="1">
    <source>
        <dbReference type="EMBL" id="OWZ09080.1"/>
    </source>
</evidence>
<dbReference type="AlphaFoldDB" id="A0A225VWZ6"/>
<keyword evidence="2" id="KW-1185">Reference proteome</keyword>
<gene>
    <name evidence="1" type="ORF">PHMEG_00018277</name>
</gene>
<accession>A0A225VWZ6</accession>
<comment type="caution">
    <text evidence="1">The sequence shown here is derived from an EMBL/GenBank/DDBJ whole genome shotgun (WGS) entry which is preliminary data.</text>
</comment>